<feature type="transmembrane region" description="Helical" evidence="1">
    <location>
        <begin position="7"/>
        <end position="24"/>
    </location>
</feature>
<protein>
    <recommendedName>
        <fullName evidence="4">DUF2975 domain-containing protein</fullName>
    </recommendedName>
</protein>
<dbReference type="AlphaFoldDB" id="A0A840CM71"/>
<keyword evidence="1" id="KW-0812">Transmembrane</keyword>
<name>A0A840CM71_9BACT</name>
<dbReference type="EMBL" id="JACIEP010000005">
    <property type="protein sequence ID" value="MBB4035779.1"/>
    <property type="molecule type" value="Genomic_DNA"/>
</dbReference>
<feature type="transmembrane region" description="Helical" evidence="1">
    <location>
        <begin position="189"/>
        <end position="209"/>
    </location>
</feature>
<evidence type="ECO:0008006" key="4">
    <source>
        <dbReference type="Google" id="ProtNLM"/>
    </source>
</evidence>
<organism evidence="2 3">
    <name type="scientific">Dysgonomonas hofstadii</name>
    <dbReference type="NCBI Taxonomy" id="637886"/>
    <lineage>
        <taxon>Bacteria</taxon>
        <taxon>Pseudomonadati</taxon>
        <taxon>Bacteroidota</taxon>
        <taxon>Bacteroidia</taxon>
        <taxon>Bacteroidales</taxon>
        <taxon>Dysgonomonadaceae</taxon>
        <taxon>Dysgonomonas</taxon>
    </lineage>
</organism>
<dbReference type="Proteomes" id="UP000555103">
    <property type="component" value="Unassembled WGS sequence"/>
</dbReference>
<evidence type="ECO:0000313" key="2">
    <source>
        <dbReference type="EMBL" id="MBB4035779.1"/>
    </source>
</evidence>
<sequence length="219" mass="25082">MNTRIKFYCILIAICYVGFFVNMFCNDFDDMKESFIDGANSAREKSSTTPLSVWLEPVAKENTAITLYNKTGNETINTQFEEARIKVNVPTKDVPVYLFIAEIFFMAIAIFLFIAIVAFPIMFFNVVYNITKNKIITDNVIFKIRIMGWTMIALSLFDALMRYINIATAKQVLNIENYKIAGPDLENNIIYLSLGLVTLLLTEILKVSLNLKEEQYLTI</sequence>
<dbReference type="RefSeq" id="WP_183306705.1">
    <property type="nucleotide sequence ID" value="NZ_JACIEP010000005.1"/>
</dbReference>
<proteinExistence type="predicted"/>
<feature type="transmembrane region" description="Helical" evidence="1">
    <location>
        <begin position="149"/>
        <end position="169"/>
    </location>
</feature>
<evidence type="ECO:0000256" key="1">
    <source>
        <dbReference type="SAM" id="Phobius"/>
    </source>
</evidence>
<accession>A0A840CM71</accession>
<gene>
    <name evidence="2" type="ORF">GGR21_001674</name>
</gene>
<reference evidence="2 3" key="1">
    <citation type="submission" date="2020-08" db="EMBL/GenBank/DDBJ databases">
        <title>Genomic Encyclopedia of Type Strains, Phase IV (KMG-IV): sequencing the most valuable type-strain genomes for metagenomic binning, comparative biology and taxonomic classification.</title>
        <authorList>
            <person name="Goeker M."/>
        </authorList>
    </citation>
    <scope>NUCLEOTIDE SEQUENCE [LARGE SCALE GENOMIC DNA]</scope>
    <source>
        <strain evidence="2 3">DSM 104969</strain>
    </source>
</reference>
<evidence type="ECO:0000313" key="3">
    <source>
        <dbReference type="Proteomes" id="UP000555103"/>
    </source>
</evidence>
<keyword evidence="1" id="KW-1133">Transmembrane helix</keyword>
<feature type="transmembrane region" description="Helical" evidence="1">
    <location>
        <begin position="96"/>
        <end position="128"/>
    </location>
</feature>
<keyword evidence="3" id="KW-1185">Reference proteome</keyword>
<comment type="caution">
    <text evidence="2">The sequence shown here is derived from an EMBL/GenBank/DDBJ whole genome shotgun (WGS) entry which is preliminary data.</text>
</comment>
<keyword evidence="1" id="KW-0472">Membrane</keyword>